<evidence type="ECO:0000313" key="3">
    <source>
        <dbReference type="Proteomes" id="UP000078284"/>
    </source>
</evidence>
<dbReference type="AlphaFoldDB" id="A0A178W8J5"/>
<keyword evidence="1" id="KW-1133">Transmembrane helix</keyword>
<dbReference type="ExpressionAtlas" id="A0A178W8J5">
    <property type="expression patterns" value="baseline and differential"/>
</dbReference>
<keyword evidence="1" id="KW-0472">Membrane</keyword>
<feature type="transmembrane region" description="Helical" evidence="1">
    <location>
        <begin position="47"/>
        <end position="76"/>
    </location>
</feature>
<evidence type="ECO:0000313" key="2">
    <source>
        <dbReference type="EMBL" id="OAP13402.1"/>
    </source>
</evidence>
<sequence>MNRLRGRGTPILGSALVPQLKKKALNSLVAVQDSYLSTKDLFERHRVVFTVGTSIASVATAWIGMLQFHIFCLLYLQLENLYLLPRILMFKFLNWIALKGEQWLLVK</sequence>
<name>A0A178W8J5_ARATH</name>
<dbReference type="PANTHER" id="PTHR36703:SF1">
    <property type="entry name" value="TRIACYLGLYCEROL LIPASE-LIKE PROTEIN"/>
    <property type="match status" value="1"/>
</dbReference>
<dbReference type="PANTHER" id="PTHR36703">
    <property type="entry name" value="TRIACYLGLYCEROL LIPASE-LIKE PROTEIN"/>
    <property type="match status" value="1"/>
</dbReference>
<gene>
    <name evidence="2" type="ordered locus">AXX17_At1g04340</name>
</gene>
<protein>
    <recommendedName>
        <fullName evidence="4">Transmembrane protein</fullName>
    </recommendedName>
</protein>
<evidence type="ECO:0000256" key="1">
    <source>
        <dbReference type="SAM" id="Phobius"/>
    </source>
</evidence>
<keyword evidence="1" id="KW-0812">Transmembrane</keyword>
<dbReference type="Proteomes" id="UP000078284">
    <property type="component" value="Chromosome 1"/>
</dbReference>
<comment type="caution">
    <text evidence="2">The sequence shown here is derived from an EMBL/GenBank/DDBJ whole genome shotgun (WGS) entry which is preliminary data.</text>
</comment>
<organism evidence="2 3">
    <name type="scientific">Arabidopsis thaliana</name>
    <name type="common">Mouse-ear cress</name>
    <dbReference type="NCBI Taxonomy" id="3702"/>
    <lineage>
        <taxon>Eukaryota</taxon>
        <taxon>Viridiplantae</taxon>
        <taxon>Streptophyta</taxon>
        <taxon>Embryophyta</taxon>
        <taxon>Tracheophyta</taxon>
        <taxon>Spermatophyta</taxon>
        <taxon>Magnoliopsida</taxon>
        <taxon>eudicotyledons</taxon>
        <taxon>Gunneridae</taxon>
        <taxon>Pentapetalae</taxon>
        <taxon>rosids</taxon>
        <taxon>malvids</taxon>
        <taxon>Brassicales</taxon>
        <taxon>Brassicaceae</taxon>
        <taxon>Camelineae</taxon>
        <taxon>Arabidopsis</taxon>
    </lineage>
</organism>
<reference evidence="3" key="1">
    <citation type="journal article" date="2016" name="Proc. Natl. Acad. Sci. U.S.A.">
        <title>Chromosome-level assembly of Arabidopsis thaliana Ler reveals the extent of translocation and inversion polymorphisms.</title>
        <authorList>
            <person name="Zapata L."/>
            <person name="Ding J."/>
            <person name="Willing E.M."/>
            <person name="Hartwig B."/>
            <person name="Bezdan D."/>
            <person name="Jiao W.B."/>
            <person name="Patel V."/>
            <person name="Velikkakam James G."/>
            <person name="Koornneef M."/>
            <person name="Ossowski S."/>
            <person name="Schneeberger K."/>
        </authorList>
    </citation>
    <scope>NUCLEOTIDE SEQUENCE [LARGE SCALE GENOMIC DNA]</scope>
    <source>
        <strain evidence="3">cv. Landsberg erecta</strain>
    </source>
</reference>
<dbReference type="EMBL" id="LUHQ01000001">
    <property type="protein sequence ID" value="OAP13402.1"/>
    <property type="molecule type" value="Genomic_DNA"/>
</dbReference>
<proteinExistence type="predicted"/>
<accession>A0A178W8J5</accession>
<evidence type="ECO:0008006" key="4">
    <source>
        <dbReference type="Google" id="ProtNLM"/>
    </source>
</evidence>